<dbReference type="InterPro" id="IPR011057">
    <property type="entry name" value="Mss4-like_sf"/>
</dbReference>
<keyword evidence="2" id="KW-0479">Metal-binding</keyword>
<feature type="domain" description="CENP-V/GFA" evidence="5">
    <location>
        <begin position="10"/>
        <end position="116"/>
    </location>
</feature>
<dbReference type="InterPro" id="IPR006913">
    <property type="entry name" value="CENP-V/GFA"/>
</dbReference>
<dbReference type="PANTHER" id="PTHR33337">
    <property type="entry name" value="GFA DOMAIN-CONTAINING PROTEIN"/>
    <property type="match status" value="1"/>
</dbReference>
<comment type="similarity">
    <text evidence="1">Belongs to the Gfa family.</text>
</comment>
<dbReference type="RefSeq" id="WP_237345068.1">
    <property type="nucleotide sequence ID" value="NZ_JABWGX010000007.1"/>
</dbReference>
<dbReference type="Pfam" id="PF04828">
    <property type="entry name" value="GFA"/>
    <property type="match status" value="1"/>
</dbReference>
<evidence type="ECO:0000256" key="1">
    <source>
        <dbReference type="ARBA" id="ARBA00005495"/>
    </source>
</evidence>
<evidence type="ECO:0000256" key="4">
    <source>
        <dbReference type="ARBA" id="ARBA00023239"/>
    </source>
</evidence>
<evidence type="ECO:0000313" key="6">
    <source>
        <dbReference type="EMBL" id="MDQ0504445.1"/>
    </source>
</evidence>
<dbReference type="EMBL" id="JAUSVY010000002">
    <property type="protein sequence ID" value="MDQ0504445.1"/>
    <property type="molecule type" value="Genomic_DNA"/>
</dbReference>
<evidence type="ECO:0000313" key="7">
    <source>
        <dbReference type="Proteomes" id="UP001241747"/>
    </source>
</evidence>
<keyword evidence="7" id="KW-1185">Reference proteome</keyword>
<reference evidence="6 7" key="1">
    <citation type="submission" date="2023-07" db="EMBL/GenBank/DDBJ databases">
        <title>Genomic Encyclopedia of Type Strains, Phase IV (KMG-IV): sequencing the most valuable type-strain genomes for metagenomic binning, comparative biology and taxonomic classification.</title>
        <authorList>
            <person name="Goeker M."/>
        </authorList>
    </citation>
    <scope>NUCLEOTIDE SEQUENCE [LARGE SCALE GENOMIC DNA]</scope>
    <source>
        <strain evidence="6 7">DSM 3770</strain>
    </source>
</reference>
<protein>
    <recommendedName>
        <fullName evidence="5">CENP-V/GFA domain-containing protein</fullName>
    </recommendedName>
</protein>
<accession>A0ABU0LBC6</accession>
<dbReference type="PROSITE" id="PS51891">
    <property type="entry name" value="CENP_V_GFA"/>
    <property type="match status" value="1"/>
</dbReference>
<dbReference type="SUPFAM" id="SSF51316">
    <property type="entry name" value="Mss4-like"/>
    <property type="match status" value="1"/>
</dbReference>
<sequence length="141" mass="14789">MHTSDTPAPLEGGCLCGALRYRLRRVQSAYWCHCSMCQRISGSSALPWATVARGDFDVTHGALTTYASSAGVQRGFCGSCGSPILFDMASEAAVDVTIGTLDLPDRLTPTHHIWTTTALAMSDGLGPGLPRHAAEAPADPA</sequence>
<keyword evidence="3" id="KW-0862">Zinc</keyword>
<comment type="caution">
    <text evidence="6">The sequence shown here is derived from an EMBL/GenBank/DDBJ whole genome shotgun (WGS) entry which is preliminary data.</text>
</comment>
<name>A0ABU0LBC6_XANAG</name>
<evidence type="ECO:0000259" key="5">
    <source>
        <dbReference type="PROSITE" id="PS51891"/>
    </source>
</evidence>
<keyword evidence="4" id="KW-0456">Lyase</keyword>
<evidence type="ECO:0000256" key="2">
    <source>
        <dbReference type="ARBA" id="ARBA00022723"/>
    </source>
</evidence>
<evidence type="ECO:0000256" key="3">
    <source>
        <dbReference type="ARBA" id="ARBA00022833"/>
    </source>
</evidence>
<gene>
    <name evidence="6" type="ORF">QOZ94_001219</name>
</gene>
<organism evidence="6 7">
    <name type="scientific">Xanthobacter agilis</name>
    <dbReference type="NCBI Taxonomy" id="47492"/>
    <lineage>
        <taxon>Bacteria</taxon>
        <taxon>Pseudomonadati</taxon>
        <taxon>Pseudomonadota</taxon>
        <taxon>Alphaproteobacteria</taxon>
        <taxon>Hyphomicrobiales</taxon>
        <taxon>Xanthobacteraceae</taxon>
        <taxon>Xanthobacter</taxon>
    </lineage>
</organism>
<dbReference type="Proteomes" id="UP001241747">
    <property type="component" value="Unassembled WGS sequence"/>
</dbReference>
<dbReference type="PANTHER" id="PTHR33337:SF40">
    <property type="entry name" value="CENP-V_GFA DOMAIN-CONTAINING PROTEIN-RELATED"/>
    <property type="match status" value="1"/>
</dbReference>
<proteinExistence type="inferred from homology"/>
<dbReference type="Gene3D" id="3.90.1590.10">
    <property type="entry name" value="glutathione-dependent formaldehyde- activating enzyme (gfa)"/>
    <property type="match status" value="1"/>
</dbReference>